<dbReference type="GO" id="GO:0032389">
    <property type="term" value="C:MutLalpha complex"/>
    <property type="evidence" value="ECO:0007669"/>
    <property type="project" value="EnsemblFungi"/>
</dbReference>
<dbReference type="EMBL" id="HE978322">
    <property type="protein sequence ID" value="CCK71870.1"/>
    <property type="molecule type" value="Genomic_DNA"/>
</dbReference>
<dbReference type="InterPro" id="IPR038973">
    <property type="entry name" value="MutL/Mlh/Pms-like"/>
</dbReference>
<dbReference type="GO" id="GO:0000713">
    <property type="term" value="P:meiotic heteroduplex formation"/>
    <property type="evidence" value="ECO:0007669"/>
    <property type="project" value="EnsemblFungi"/>
</dbReference>
<dbReference type="GO" id="GO:0000710">
    <property type="term" value="P:meiotic mismatch repair"/>
    <property type="evidence" value="ECO:0007669"/>
    <property type="project" value="EnsemblFungi"/>
</dbReference>
<dbReference type="GO" id="GO:0140664">
    <property type="term" value="F:ATP-dependent DNA damage sensor activity"/>
    <property type="evidence" value="ECO:0007669"/>
    <property type="project" value="InterPro"/>
</dbReference>
<evidence type="ECO:0000313" key="8">
    <source>
        <dbReference type="EMBL" id="CCK71870.1"/>
    </source>
</evidence>
<evidence type="ECO:0000256" key="5">
    <source>
        <dbReference type="ARBA" id="ARBA00023242"/>
    </source>
</evidence>
<dbReference type="Proteomes" id="UP000006310">
    <property type="component" value="Chromosome 9"/>
</dbReference>
<accession>J7RAH2</accession>
<dbReference type="OrthoDB" id="10263226at2759"/>
<dbReference type="Pfam" id="PF13589">
    <property type="entry name" value="HATPase_c_3"/>
    <property type="match status" value="1"/>
</dbReference>
<evidence type="ECO:0000256" key="2">
    <source>
        <dbReference type="ARBA" id="ARBA00006082"/>
    </source>
</evidence>
<dbReference type="AlphaFoldDB" id="J7RAH2"/>
<dbReference type="PROSITE" id="PS00058">
    <property type="entry name" value="DNA_MISMATCH_REPAIR_1"/>
    <property type="match status" value="1"/>
</dbReference>
<sequence>MSGRIRALDAQVVNKIAAGEIIVSPVNAVKELLENCVDAGATQVDLLLRDGGIKLLQITDNGCGIEKADLPLLCERFTTSKLGKFEDLESIATYGFRGEALASISHIARVTVTTKTVSDRCAWRSEYTDGEMRDEPAPVAGQDGTTILVEDLFYNVPSRLRALRGPSDEFNKILTVVGKYAIHLNNVGFSCKKFGNAQFSLTVRNQLSMRERIRTIYGSNVATNLIDFEMDGDDELSLIHVEGQVSNLNYASKKSTTQPIFFINNRLVTCDPLRRSLQQVFTNYLPKGNKPFIYLSLLIKPEVVDVNIHPTKREVRFLKQDEIIAKISLHLSEILKKIDTSRSFKTSTILTGNQPIGFLSQTTSSQLLQDMSSRDQNQQHQAGPIKKPKRYEHNMVRTDASQTKITSFLRSSQYVPSQSTRLTQRQEEGDGIKTSANAVDRESTDAITNSRMDKTVQNVETVTDTPHGEDMNNGTADSPPVTVLSHSSNSGYTISKKERISVNLTSIKELREEVDASTHRELTNIFANLTYVGIVDSQRRLAAIQHDLKLFLIDYGAVSYELFYEIGLTDFANFGSIKLNARDHSEDLKLSNILNSNFPDVDLAMKKGIIKKIWDMKDMLEEYFSITIVPEVGTTDDNDSMNDVSITALPLLLKGYIPPLSKLPYFIYRLGTKINWDDEKECLGGILKQIALLYIPEMIEDNTSEQPGEGTVDIEKQNNVQKINELSHILEHVLFPCIKRRFLAPRQLLKDVVEIANLPGLYKVFERC</sequence>
<dbReference type="InterPro" id="IPR020568">
    <property type="entry name" value="Ribosomal_Su5_D2-typ_SF"/>
</dbReference>
<feature type="domain" description="DNA mismatch repair protein S5" evidence="7">
    <location>
        <begin position="213"/>
        <end position="336"/>
    </location>
</feature>
<dbReference type="FunFam" id="3.30.230.10:FF:000014">
    <property type="entry name" value="DNA mismatch repair protein Mlh1"/>
    <property type="match status" value="1"/>
</dbReference>
<dbReference type="GO" id="GO:0005524">
    <property type="term" value="F:ATP binding"/>
    <property type="evidence" value="ECO:0007669"/>
    <property type="project" value="EnsemblFungi"/>
</dbReference>
<dbReference type="CDD" id="cd16926">
    <property type="entry name" value="HATPase_MutL-MLH-PMS-like"/>
    <property type="match status" value="1"/>
</dbReference>
<organism evidence="8 9">
    <name type="scientific">Huiozyma naganishii (strain ATCC MYA-139 / BCRC 22969 / CBS 8797 / KCTC 17520 / NBRC 10181 / NCYC 3082 / Yp74L-3)</name>
    <name type="common">Yeast</name>
    <name type="synonym">Kazachstania naganishii</name>
    <dbReference type="NCBI Taxonomy" id="1071383"/>
    <lineage>
        <taxon>Eukaryota</taxon>
        <taxon>Fungi</taxon>
        <taxon>Dikarya</taxon>
        <taxon>Ascomycota</taxon>
        <taxon>Saccharomycotina</taxon>
        <taxon>Saccharomycetes</taxon>
        <taxon>Saccharomycetales</taxon>
        <taxon>Saccharomycetaceae</taxon>
        <taxon>Huiozyma</taxon>
    </lineage>
</organism>
<dbReference type="InterPro" id="IPR036890">
    <property type="entry name" value="HATPase_C_sf"/>
</dbReference>
<comment type="subcellular location">
    <subcellularLocation>
        <location evidence="1">Nucleus</location>
    </subcellularLocation>
</comment>
<dbReference type="GO" id="GO:0016887">
    <property type="term" value="F:ATP hydrolysis activity"/>
    <property type="evidence" value="ECO:0007669"/>
    <property type="project" value="EnsemblFungi"/>
</dbReference>
<dbReference type="GO" id="GO:0097587">
    <property type="term" value="C:MutLgamma complex"/>
    <property type="evidence" value="ECO:0007669"/>
    <property type="project" value="EnsemblFungi"/>
</dbReference>
<dbReference type="KEGG" id="kng:KNAG_0I00790"/>
<keyword evidence="9" id="KW-1185">Reference proteome</keyword>
<dbReference type="Gene3D" id="3.30.565.10">
    <property type="entry name" value="Histidine kinase-like ATPase, C-terminal domain"/>
    <property type="match status" value="1"/>
</dbReference>
<dbReference type="HOGENOM" id="CLU_004131_2_0_1"/>
<dbReference type="PANTHER" id="PTHR10073">
    <property type="entry name" value="DNA MISMATCH REPAIR PROTEIN MLH, PMS, MUTL"/>
    <property type="match status" value="1"/>
</dbReference>
<dbReference type="InterPro" id="IPR013507">
    <property type="entry name" value="DNA_mismatch_S5_2-like"/>
</dbReference>
<dbReference type="OMA" id="ANYHVKK"/>
<dbReference type="GO" id="GO:0007131">
    <property type="term" value="P:reciprocal meiotic recombination"/>
    <property type="evidence" value="ECO:0007669"/>
    <property type="project" value="EnsemblFungi"/>
</dbReference>
<dbReference type="CDD" id="cd03483">
    <property type="entry name" value="MutL_Trans_MLH1"/>
    <property type="match status" value="1"/>
</dbReference>
<dbReference type="GO" id="GO:0032390">
    <property type="term" value="C:MutLbeta complex"/>
    <property type="evidence" value="ECO:0007669"/>
    <property type="project" value="EnsemblFungi"/>
</dbReference>
<reference evidence="9" key="2">
    <citation type="submission" date="2012-08" db="EMBL/GenBank/DDBJ databases">
        <title>Genome sequence of Kazachstania naganishii.</title>
        <authorList>
            <person name="Gordon J.L."/>
            <person name="Armisen D."/>
            <person name="Proux-Wera E."/>
            <person name="OhEigeartaigh S.S."/>
            <person name="Byrne K.P."/>
            <person name="Wolfe K.H."/>
        </authorList>
    </citation>
    <scope>NUCLEOTIDE SEQUENCE [LARGE SCALE GENOMIC DNA]</scope>
    <source>
        <strain evidence="9">ATCC MYA-139 / BCRC 22969 / CBS 8797 / CCRC 22969 / KCTC 17520 / NBRC 10181 / NCYC 3082</strain>
    </source>
</reference>
<dbReference type="RefSeq" id="XP_022466115.1">
    <property type="nucleotide sequence ID" value="XM_022609750.1"/>
</dbReference>
<dbReference type="NCBIfam" id="TIGR00585">
    <property type="entry name" value="mutl"/>
    <property type="match status" value="1"/>
</dbReference>
<dbReference type="InterPro" id="IPR014762">
    <property type="entry name" value="DNA_mismatch_repair_CS"/>
</dbReference>
<dbReference type="InterPro" id="IPR014721">
    <property type="entry name" value="Ribsml_uS5_D2-typ_fold_subgr"/>
</dbReference>
<dbReference type="GO" id="GO:0030983">
    <property type="term" value="F:mismatched DNA binding"/>
    <property type="evidence" value="ECO:0007669"/>
    <property type="project" value="InterPro"/>
</dbReference>
<proteinExistence type="inferred from homology"/>
<keyword evidence="4" id="KW-0234">DNA repair</keyword>
<dbReference type="Pfam" id="PF16413">
    <property type="entry name" value="Mlh1_C"/>
    <property type="match status" value="1"/>
</dbReference>
<dbReference type="SUPFAM" id="SSF55874">
    <property type="entry name" value="ATPase domain of HSP90 chaperone/DNA topoisomerase II/histidine kinase"/>
    <property type="match status" value="1"/>
</dbReference>
<dbReference type="InterPro" id="IPR032189">
    <property type="entry name" value="Mlh1_C"/>
</dbReference>
<evidence type="ECO:0000256" key="4">
    <source>
        <dbReference type="ARBA" id="ARBA00023204"/>
    </source>
</evidence>
<name>J7RAH2_HUIN7</name>
<evidence type="ECO:0000256" key="6">
    <source>
        <dbReference type="SAM" id="MobiDB-lite"/>
    </source>
</evidence>
<gene>
    <name evidence="8" type="primary">KNAG0I00790</name>
    <name evidence="8" type="ordered locus">KNAG_0I00790</name>
</gene>
<dbReference type="Pfam" id="PF01119">
    <property type="entry name" value="DNA_mis_repair"/>
    <property type="match status" value="1"/>
</dbReference>
<dbReference type="Gene3D" id="3.30.230.10">
    <property type="match status" value="1"/>
</dbReference>
<evidence type="ECO:0000313" key="9">
    <source>
        <dbReference type="Proteomes" id="UP000006310"/>
    </source>
</evidence>
<feature type="region of interest" description="Disordered" evidence="6">
    <location>
        <begin position="463"/>
        <end position="488"/>
    </location>
</feature>
<reference evidence="8 9" key="1">
    <citation type="journal article" date="2011" name="Proc. Natl. Acad. Sci. U.S.A.">
        <title>Evolutionary erosion of yeast sex chromosomes by mating-type switching accidents.</title>
        <authorList>
            <person name="Gordon J.L."/>
            <person name="Armisen D."/>
            <person name="Proux-Wera E."/>
            <person name="Oheigeartaigh S.S."/>
            <person name="Byrne K.P."/>
            <person name="Wolfe K.H."/>
        </authorList>
    </citation>
    <scope>NUCLEOTIDE SEQUENCE [LARGE SCALE GENOMIC DNA]</scope>
    <source>
        <strain evidence="9">ATCC MYA-139 / BCRC 22969 / CBS 8797 / CCRC 22969 / KCTC 17520 / NBRC 10181 / NCYC 3082</strain>
    </source>
</reference>
<dbReference type="InterPro" id="IPR002099">
    <property type="entry name" value="MutL/Mlh/PMS"/>
</dbReference>
<dbReference type="PANTHER" id="PTHR10073:SF12">
    <property type="entry name" value="DNA MISMATCH REPAIR PROTEIN MLH1"/>
    <property type="match status" value="1"/>
</dbReference>
<protein>
    <recommendedName>
        <fullName evidence="7">DNA mismatch repair protein S5 domain-containing protein</fullName>
    </recommendedName>
</protein>
<dbReference type="STRING" id="1071383.J7RAH2"/>
<dbReference type="FunFam" id="3.30.565.10:FF:000079">
    <property type="entry name" value="DNA mismatch repair protein MLH"/>
    <property type="match status" value="1"/>
</dbReference>
<evidence type="ECO:0000259" key="7">
    <source>
        <dbReference type="SMART" id="SM01340"/>
    </source>
</evidence>
<keyword evidence="3" id="KW-0227">DNA damage</keyword>
<keyword evidence="5" id="KW-0539">Nucleus</keyword>
<evidence type="ECO:0000256" key="1">
    <source>
        <dbReference type="ARBA" id="ARBA00004123"/>
    </source>
</evidence>
<dbReference type="SUPFAM" id="SSF54211">
    <property type="entry name" value="Ribosomal protein S5 domain 2-like"/>
    <property type="match status" value="1"/>
</dbReference>
<evidence type="ECO:0000256" key="3">
    <source>
        <dbReference type="ARBA" id="ARBA00022763"/>
    </source>
</evidence>
<dbReference type="eggNOG" id="KOG1979">
    <property type="taxonomic scope" value="Eukaryota"/>
</dbReference>
<dbReference type="GeneID" id="34527613"/>
<comment type="similarity">
    <text evidence="2">Belongs to the DNA mismatch repair MutL/HexB family.</text>
</comment>
<dbReference type="SMART" id="SM01340">
    <property type="entry name" value="DNA_mis_repair"/>
    <property type="match status" value="1"/>
</dbReference>